<dbReference type="AlphaFoldDB" id="A0A2R6P2E8"/>
<dbReference type="Proteomes" id="UP000186601">
    <property type="component" value="Unassembled WGS sequence"/>
</dbReference>
<name>A0A2R6P2E8_9APHY</name>
<organism evidence="1 2">
    <name type="scientific">Hermanssonia centrifuga</name>
    <dbReference type="NCBI Taxonomy" id="98765"/>
    <lineage>
        <taxon>Eukaryota</taxon>
        <taxon>Fungi</taxon>
        <taxon>Dikarya</taxon>
        <taxon>Basidiomycota</taxon>
        <taxon>Agaricomycotina</taxon>
        <taxon>Agaricomycetes</taxon>
        <taxon>Polyporales</taxon>
        <taxon>Meruliaceae</taxon>
        <taxon>Hermanssonia</taxon>
    </lineage>
</organism>
<reference evidence="1 2" key="1">
    <citation type="submission" date="2018-02" db="EMBL/GenBank/DDBJ databases">
        <title>Genome sequence of the basidiomycete white-rot fungus Phlebia centrifuga.</title>
        <authorList>
            <person name="Granchi Z."/>
            <person name="Peng M."/>
            <person name="de Vries R.P."/>
            <person name="Hilden K."/>
            <person name="Makela M.R."/>
            <person name="Grigoriev I."/>
            <person name="Riley R."/>
        </authorList>
    </citation>
    <scope>NUCLEOTIDE SEQUENCE [LARGE SCALE GENOMIC DNA]</scope>
    <source>
        <strain evidence="1 2">FBCC195</strain>
    </source>
</reference>
<gene>
    <name evidence="1" type="ORF">PHLCEN_2v5462</name>
</gene>
<protein>
    <submittedName>
        <fullName evidence="1">Uncharacterized protein</fullName>
    </submittedName>
</protein>
<evidence type="ECO:0000313" key="1">
    <source>
        <dbReference type="EMBL" id="PSR84293.1"/>
    </source>
</evidence>
<proteinExistence type="predicted"/>
<accession>A0A2R6P2E8</accession>
<dbReference type="EMBL" id="MLYV02000538">
    <property type="protein sequence ID" value="PSR84293.1"/>
    <property type="molecule type" value="Genomic_DNA"/>
</dbReference>
<sequence length="128" mass="14172">MDSVLLAMNLAQIIVNAAPSLEMLSPVGIIIQVLEPVLITRFLLNLRQLGETDRCDDTQDASHLRLSFHRFRLTTLASIVENMGEDLDHGLSEEEDEERDGNNVIFMEAAASEPHIPGDICDTVSDNI</sequence>
<evidence type="ECO:0000313" key="2">
    <source>
        <dbReference type="Proteomes" id="UP000186601"/>
    </source>
</evidence>
<comment type="caution">
    <text evidence="1">The sequence shown here is derived from an EMBL/GenBank/DDBJ whole genome shotgun (WGS) entry which is preliminary data.</text>
</comment>
<dbReference type="OrthoDB" id="10625971at2759"/>
<keyword evidence="2" id="KW-1185">Reference proteome</keyword>